<reference evidence="3 4" key="1">
    <citation type="submission" date="2017-07" db="EMBL/GenBank/DDBJ databases">
        <title>Draft sequence of Rhodococcus enclensis 23b-28.</title>
        <authorList>
            <person name="Besaury L."/>
            <person name="Sancelme M."/>
            <person name="Amato P."/>
            <person name="Lallement A."/>
            <person name="Delort A.-M."/>
        </authorList>
    </citation>
    <scope>NUCLEOTIDE SEQUENCE [LARGE SCALE GENOMIC DNA]</scope>
    <source>
        <strain evidence="3 4">23b-28</strain>
    </source>
</reference>
<dbReference type="CDD" id="cd10434">
    <property type="entry name" value="GIY-YIG_UvrC_Cho"/>
    <property type="match status" value="1"/>
</dbReference>
<gene>
    <name evidence="3" type="ORF">CHR55_14760</name>
</gene>
<protein>
    <recommendedName>
        <fullName evidence="2">GIY-YIG domain-containing protein</fullName>
    </recommendedName>
</protein>
<dbReference type="SUPFAM" id="SSF82771">
    <property type="entry name" value="GIY-YIG endonuclease"/>
    <property type="match status" value="1"/>
</dbReference>
<dbReference type="InterPro" id="IPR000305">
    <property type="entry name" value="GIY-YIG_endonuc"/>
</dbReference>
<evidence type="ECO:0000313" key="3">
    <source>
        <dbReference type="EMBL" id="PCK26632.1"/>
    </source>
</evidence>
<dbReference type="InterPro" id="IPR036397">
    <property type="entry name" value="RNaseH_sf"/>
</dbReference>
<dbReference type="PANTHER" id="PTHR30562:SF1">
    <property type="entry name" value="UVRABC SYSTEM PROTEIN C"/>
    <property type="match status" value="1"/>
</dbReference>
<evidence type="ECO:0000256" key="1">
    <source>
        <dbReference type="ARBA" id="ARBA00022839"/>
    </source>
</evidence>
<sequence>MRVGFRVCTLEFVSGGTSTVCGVSPASAREFPSPPPFSDGEKFDVGRQLSFDELDTPLSETTFVVVDLETTGGSADQDSITEIGAVKIRGGEVLGEMATLVDPGRSIPPYIVELTGITTAMLIGAPPIERVLPAFLEFAEGAVLVAHNAPFDIGFLKAAASRSARPWPAFRVLCTVKLARRVLTRDEAPSVKLSALAHLFQVTTQPTHRALDDARATVDVLHGLIDRVGNQGVHSYSELVDYLPNISSHQRAKRSFAANLPRSPGVYLFRGPSDEALYIGTATDLRRRVRNYFTGSETRGRMKEMVALATRVDHVECAHALEAGVRELRLLSAHAPPYNRRSKFPKRGWWITLTDEAFPRLSVVRTPTADSIGPFTSRGDAVEVADTVAEFSRLRTCTKRLGRGAVHGPDCPARELGACPASWTPEINAEDYAAAPETVRGFFRGTNDAPLQQMQARIDELSAHALFENAARLRDRTVAVATAVRRTQRLAAVAAIEQLILARPTGDGGWELSVIRSGRLASAGLARRGTHPMPVVDAITAAAETVLPDDAPFRGASPEELGLIARWLASDGVRIVSATSGYVEPAGGAGKWEAWRRLARAGTESEHR</sequence>
<dbReference type="CDD" id="cd06127">
    <property type="entry name" value="DEDDh"/>
    <property type="match status" value="1"/>
</dbReference>
<dbReference type="NCBIfam" id="NF005907">
    <property type="entry name" value="PRK07883.1-5"/>
    <property type="match status" value="1"/>
</dbReference>
<keyword evidence="1" id="KW-0269">Exonuclease</keyword>
<proteinExistence type="predicted"/>
<dbReference type="PROSITE" id="PS50164">
    <property type="entry name" value="GIY_YIG"/>
    <property type="match status" value="1"/>
</dbReference>
<dbReference type="SMART" id="SM00479">
    <property type="entry name" value="EXOIII"/>
    <property type="match status" value="1"/>
</dbReference>
<dbReference type="GO" id="GO:0009380">
    <property type="term" value="C:excinuclease repair complex"/>
    <property type="evidence" value="ECO:0007669"/>
    <property type="project" value="TreeGrafter"/>
</dbReference>
<organism evidence="3 4">
    <name type="scientific">Rhodococcus qingshengii</name>
    <dbReference type="NCBI Taxonomy" id="334542"/>
    <lineage>
        <taxon>Bacteria</taxon>
        <taxon>Bacillati</taxon>
        <taxon>Actinomycetota</taxon>
        <taxon>Actinomycetes</taxon>
        <taxon>Mycobacteriales</taxon>
        <taxon>Nocardiaceae</taxon>
        <taxon>Rhodococcus</taxon>
        <taxon>Rhodococcus erythropolis group</taxon>
    </lineage>
</organism>
<dbReference type="InterPro" id="IPR050066">
    <property type="entry name" value="UvrABC_protein_C"/>
</dbReference>
<name>A0A2A5JBB3_RHOSG</name>
<dbReference type="InterPro" id="IPR013520">
    <property type="entry name" value="Ribonucl_H"/>
</dbReference>
<keyword evidence="1" id="KW-0540">Nuclease</keyword>
<dbReference type="GO" id="GO:0003887">
    <property type="term" value="F:DNA-directed DNA polymerase activity"/>
    <property type="evidence" value="ECO:0007669"/>
    <property type="project" value="InterPro"/>
</dbReference>
<dbReference type="NCBIfam" id="NF005905">
    <property type="entry name" value="PRK07883.1-3"/>
    <property type="match status" value="1"/>
</dbReference>
<dbReference type="PANTHER" id="PTHR30562">
    <property type="entry name" value="UVRC/OXIDOREDUCTASE"/>
    <property type="match status" value="1"/>
</dbReference>
<comment type="caution">
    <text evidence="3">The sequence shown here is derived from an EMBL/GenBank/DDBJ whole genome shotgun (WGS) entry which is preliminary data.</text>
</comment>
<accession>A0A2A5JBB3</accession>
<dbReference type="InterPro" id="IPR006054">
    <property type="entry name" value="DnaQ"/>
</dbReference>
<dbReference type="SMART" id="SM00465">
    <property type="entry name" value="GIYc"/>
    <property type="match status" value="1"/>
</dbReference>
<dbReference type="GO" id="GO:0006289">
    <property type="term" value="P:nucleotide-excision repair"/>
    <property type="evidence" value="ECO:0007669"/>
    <property type="project" value="InterPro"/>
</dbReference>
<dbReference type="GO" id="GO:0006260">
    <property type="term" value="P:DNA replication"/>
    <property type="evidence" value="ECO:0007669"/>
    <property type="project" value="InterPro"/>
</dbReference>
<dbReference type="Gene3D" id="3.40.1440.10">
    <property type="entry name" value="GIY-YIG endonuclease"/>
    <property type="match status" value="1"/>
</dbReference>
<evidence type="ECO:0000313" key="4">
    <source>
        <dbReference type="Proteomes" id="UP000230886"/>
    </source>
</evidence>
<dbReference type="GO" id="GO:0003677">
    <property type="term" value="F:DNA binding"/>
    <property type="evidence" value="ECO:0007669"/>
    <property type="project" value="InterPro"/>
</dbReference>
<dbReference type="GO" id="GO:0004527">
    <property type="term" value="F:exonuclease activity"/>
    <property type="evidence" value="ECO:0007669"/>
    <property type="project" value="UniProtKB-KW"/>
</dbReference>
<dbReference type="InterPro" id="IPR035901">
    <property type="entry name" value="GIY-YIG_endonuc_sf"/>
</dbReference>
<dbReference type="SUPFAM" id="SSF53098">
    <property type="entry name" value="Ribonuclease H-like"/>
    <property type="match status" value="1"/>
</dbReference>
<dbReference type="EMBL" id="NOVD01000008">
    <property type="protein sequence ID" value="PCK26632.1"/>
    <property type="molecule type" value="Genomic_DNA"/>
</dbReference>
<feature type="domain" description="GIY-YIG" evidence="2">
    <location>
        <begin position="262"/>
        <end position="340"/>
    </location>
</feature>
<evidence type="ECO:0000259" key="2">
    <source>
        <dbReference type="PROSITE" id="PS50164"/>
    </source>
</evidence>
<dbReference type="FunFam" id="3.30.420.10:FF:000045">
    <property type="entry name" value="3'-5' exonuclease DinG"/>
    <property type="match status" value="1"/>
</dbReference>
<dbReference type="Gene3D" id="3.30.420.10">
    <property type="entry name" value="Ribonuclease H-like superfamily/Ribonuclease H"/>
    <property type="match status" value="1"/>
</dbReference>
<dbReference type="Pfam" id="PF00929">
    <property type="entry name" value="RNase_T"/>
    <property type="match status" value="1"/>
</dbReference>
<keyword evidence="1" id="KW-0378">Hydrolase</keyword>
<dbReference type="InterPro" id="IPR047296">
    <property type="entry name" value="GIY-YIG_UvrC_Cho"/>
</dbReference>
<dbReference type="Proteomes" id="UP000230886">
    <property type="component" value="Unassembled WGS sequence"/>
</dbReference>
<dbReference type="NCBIfam" id="TIGR00573">
    <property type="entry name" value="dnaq"/>
    <property type="match status" value="1"/>
</dbReference>
<dbReference type="AlphaFoldDB" id="A0A2A5JBB3"/>
<dbReference type="InterPro" id="IPR012337">
    <property type="entry name" value="RNaseH-like_sf"/>
</dbReference>